<organism evidence="11 12">
    <name type="scientific">Naganishia liquefaciens</name>
    <dbReference type="NCBI Taxonomy" id="104408"/>
    <lineage>
        <taxon>Eukaryota</taxon>
        <taxon>Fungi</taxon>
        <taxon>Dikarya</taxon>
        <taxon>Basidiomycota</taxon>
        <taxon>Agaricomycotina</taxon>
        <taxon>Tremellomycetes</taxon>
        <taxon>Filobasidiales</taxon>
        <taxon>Filobasidiaceae</taxon>
        <taxon>Naganishia</taxon>
    </lineage>
</organism>
<dbReference type="InterPro" id="IPR002013">
    <property type="entry name" value="SAC_dom"/>
</dbReference>
<feature type="region of interest" description="Disordered" evidence="9">
    <location>
        <begin position="1180"/>
        <end position="1341"/>
    </location>
</feature>
<keyword evidence="5" id="KW-0813">Transport</keyword>
<feature type="compositionally biased region" description="Polar residues" evidence="9">
    <location>
        <begin position="985"/>
        <end position="1004"/>
    </location>
</feature>
<dbReference type="GO" id="GO:0004439">
    <property type="term" value="F:phosphatidylinositol-4,5-bisphosphate 5-phosphatase activity"/>
    <property type="evidence" value="ECO:0007669"/>
    <property type="project" value="UniProtKB-EC"/>
</dbReference>
<dbReference type="FunFam" id="3.60.10.10:FF:000029">
    <property type="entry name" value="Inositol polyphosphate 5-phosphatase"/>
    <property type="match status" value="1"/>
</dbReference>
<feature type="compositionally biased region" description="Basic and acidic residues" evidence="9">
    <location>
        <begin position="1218"/>
        <end position="1227"/>
    </location>
</feature>
<dbReference type="InterPro" id="IPR000300">
    <property type="entry name" value="IPPc"/>
</dbReference>
<protein>
    <recommendedName>
        <fullName evidence="4">phosphoinositide 5-phosphatase</fullName>
        <ecNumber evidence="4">3.1.3.36</ecNumber>
    </recommendedName>
</protein>
<dbReference type="SMART" id="SM00128">
    <property type="entry name" value="IPPc"/>
    <property type="match status" value="1"/>
</dbReference>
<keyword evidence="7" id="KW-0378">Hydrolase</keyword>
<evidence type="ECO:0000313" key="12">
    <source>
        <dbReference type="Proteomes" id="UP000620104"/>
    </source>
</evidence>
<feature type="compositionally biased region" description="Low complexity" evidence="9">
    <location>
        <begin position="1151"/>
        <end position="1163"/>
    </location>
</feature>
<comment type="similarity">
    <text evidence="2">Belongs to the synaptojanin family.</text>
</comment>
<dbReference type="EMBL" id="BLZA01000032">
    <property type="protein sequence ID" value="GHJ88944.1"/>
    <property type="molecule type" value="Genomic_DNA"/>
</dbReference>
<comment type="similarity">
    <text evidence="3">In the central section; belongs to the inositol 1,4,5-trisphosphate 5-phosphatase family.</text>
</comment>
<evidence type="ECO:0000256" key="4">
    <source>
        <dbReference type="ARBA" id="ARBA00013044"/>
    </source>
</evidence>
<keyword evidence="8" id="KW-0653">Protein transport</keyword>
<dbReference type="SUPFAM" id="SSF56219">
    <property type="entry name" value="DNase I-like"/>
    <property type="match status" value="1"/>
</dbReference>
<evidence type="ECO:0000256" key="6">
    <source>
        <dbReference type="ARBA" id="ARBA00022490"/>
    </source>
</evidence>
<proteinExistence type="inferred from homology"/>
<feature type="compositionally biased region" description="Basic and acidic residues" evidence="9">
    <location>
        <begin position="1125"/>
        <end position="1143"/>
    </location>
</feature>
<dbReference type="EC" id="3.1.3.36" evidence="4"/>
<feature type="compositionally biased region" description="Polar residues" evidence="9">
    <location>
        <begin position="1053"/>
        <end position="1082"/>
    </location>
</feature>
<gene>
    <name evidence="11" type="ORF">NliqN6_5346</name>
</gene>
<dbReference type="GO" id="GO:0043813">
    <property type="term" value="F:phosphatidylinositol-3,5-bisphosphate 5-phosphatase activity"/>
    <property type="evidence" value="ECO:0007669"/>
    <property type="project" value="TreeGrafter"/>
</dbReference>
<dbReference type="GO" id="GO:0016020">
    <property type="term" value="C:membrane"/>
    <property type="evidence" value="ECO:0007669"/>
    <property type="project" value="TreeGrafter"/>
</dbReference>
<dbReference type="GO" id="GO:0046856">
    <property type="term" value="P:phosphatidylinositol dephosphorylation"/>
    <property type="evidence" value="ECO:0007669"/>
    <property type="project" value="InterPro"/>
</dbReference>
<comment type="subcellular location">
    <subcellularLocation>
        <location evidence="1">Cytoplasm</location>
    </subcellularLocation>
</comment>
<dbReference type="GO" id="GO:0015031">
    <property type="term" value="P:protein transport"/>
    <property type="evidence" value="ECO:0007669"/>
    <property type="project" value="UniProtKB-KW"/>
</dbReference>
<dbReference type="InterPro" id="IPR046985">
    <property type="entry name" value="IP5"/>
</dbReference>
<feature type="region of interest" description="Disordered" evidence="9">
    <location>
        <begin position="956"/>
        <end position="1041"/>
    </location>
</feature>
<evidence type="ECO:0000256" key="7">
    <source>
        <dbReference type="ARBA" id="ARBA00022801"/>
    </source>
</evidence>
<keyword evidence="6" id="KW-0963">Cytoplasm</keyword>
<dbReference type="PROSITE" id="PS50275">
    <property type="entry name" value="SAC"/>
    <property type="match status" value="1"/>
</dbReference>
<keyword evidence="12" id="KW-1185">Reference proteome</keyword>
<evidence type="ECO:0000256" key="8">
    <source>
        <dbReference type="ARBA" id="ARBA00022927"/>
    </source>
</evidence>
<dbReference type="PANTHER" id="PTHR11200:SF257">
    <property type="entry name" value="PHOSPHOINOSITIDE 5-PHOSPHATASE"/>
    <property type="match status" value="1"/>
</dbReference>
<name>A0A8H3YGN3_9TREE</name>
<evidence type="ECO:0000256" key="1">
    <source>
        <dbReference type="ARBA" id="ARBA00004496"/>
    </source>
</evidence>
<reference evidence="11" key="1">
    <citation type="submission" date="2020-07" db="EMBL/GenBank/DDBJ databases">
        <title>Draft Genome Sequence of a Deep-Sea Yeast, Naganishia (Cryptococcus) liquefaciens strain N6.</title>
        <authorList>
            <person name="Han Y.W."/>
            <person name="Kajitani R."/>
            <person name="Morimoto H."/>
            <person name="Parhat M."/>
            <person name="Tsubouchi H."/>
            <person name="Bakenova O."/>
            <person name="Ogata M."/>
            <person name="Argunhan B."/>
            <person name="Aoki R."/>
            <person name="Kajiwara S."/>
            <person name="Itoh T."/>
            <person name="Iwasaki H."/>
        </authorList>
    </citation>
    <scope>NUCLEOTIDE SEQUENCE</scope>
    <source>
        <strain evidence="11">N6</strain>
    </source>
</reference>
<evidence type="ECO:0000256" key="2">
    <source>
        <dbReference type="ARBA" id="ARBA00008943"/>
    </source>
</evidence>
<accession>A0A8H3YGN3</accession>
<evidence type="ECO:0000256" key="5">
    <source>
        <dbReference type="ARBA" id="ARBA00022448"/>
    </source>
</evidence>
<dbReference type="OrthoDB" id="405996at2759"/>
<dbReference type="PANTHER" id="PTHR11200">
    <property type="entry name" value="INOSITOL 5-PHOSPHATASE"/>
    <property type="match status" value="1"/>
</dbReference>
<dbReference type="InterPro" id="IPR036691">
    <property type="entry name" value="Endo/exonu/phosph_ase_sf"/>
</dbReference>
<dbReference type="Pfam" id="PF02383">
    <property type="entry name" value="Syja_N"/>
    <property type="match status" value="1"/>
</dbReference>
<dbReference type="GO" id="GO:0005737">
    <property type="term" value="C:cytoplasm"/>
    <property type="evidence" value="ECO:0007669"/>
    <property type="project" value="UniProtKB-SubCell"/>
</dbReference>
<feature type="domain" description="SAC" evidence="10">
    <location>
        <begin position="189"/>
        <end position="553"/>
    </location>
</feature>
<dbReference type="Gene3D" id="3.60.10.10">
    <property type="entry name" value="Endonuclease/exonuclease/phosphatase"/>
    <property type="match status" value="1"/>
</dbReference>
<sequence length="1341" mass="147249">MAFQLYLQPHPRVLYLVSSASALVFKQPDSSTRTSSETTTDDKAEIELLSLDDVDLTRLVRVNKSRNVLGVLGLLSIPVGGTSEIFLLVSTGAISLPPLLPSTTLTASKLLSVEFHCLTSNIWDNPNVVPLSLRNDMDSPVFDEFEIDQFGSYSQQQMQTSSRARSQIYSSSSASPSSSVGLGHPCDGMKRYLETGTFYFATTGNWDISKSLSSWDWNALKRGDNTTSVLDGYDDSFVWNSNILRPLLGFRHHLSQSWRKLLDAERMLVPVIQGFTGVVPVGISETTSEGKKLHLGLISRLGWKRAGARFKTRGVDDEGNVANFVETETVIATEYHCMSFVQVRGSVPLFWEQQGSQTFGHKLQITRPQAASQAAFDKHFISLISHYGSVHAINLLGGGESEQVLSEAYNKHLRSLIDTLRSDDESSESSDPVSLTAYDFHAQVRVGGHDLVKEDFQRRLSDIRQAREKFGWTVVDRTGGQIVERQQGVFRTNCLDCLDRTNYVEDVLSAVSATSFISQISTSTASISLNMVAAAHRELWADNGDALSRIYAGTGALNTSVTRSGGKRGWGALLSDASKSVGRAIQATFGDQEKQMSIDLFLGIMAGQRPVQVWDPISDAIHLQLKTRLAEYSQKKPVQFFCGTWNLNGRPLSGNLALWLFPDGVPRSDIYSIAFQELVPLNAQQILQTDPAPRRRCEEMLSKAFAQQSDQDEYVLLRSEQLVGTAIFVFARKNILAHVARIEGASRKTGLRGMSGNKGGCGVRFDLFDTSVCLMTCHLAAGHSNVAERNADYKTISHELAFQRGKRIDDHELVLWSADFNYRIDMTNDETRERIADNDLQPLWEADQLRNAMVYKDAFDGYREGRIEFAPTYKFDIGSDVYDTSEKQRIPAWTDRVLYKGRDLHQTSYNIAQIRASDHRPVYATFTTEVHDIDHAKEESLRQMLSADIVRREVKIAKNDRRPPPIPVANRLDEGAPDKSFKELTLTTGPSQNAVLNGEDTSVFKTKGNKASAKPIPPPRPAKPSSSANLKGSPSPISSSIEDGFVKVRHHVTGSTNTSSTSLHTMSPLNTSMQNFTSTSPNALAGSPLRRVPPSLPGLPNRPVVPRVSRSDSRNPMPVSIKGGESQKEKAAQPQRLENRGEAPENLAPVAGQASTDTSSTGASGVARLIAEANRRAQEIGNDAATKSKPSVSPLKANGDSAKTKAPSLDRSISMLSERNKVRKQETTRNFPDISATSQSRGALQPPPRKGSLNASMRSCPPVSQAIHVDRSRSASIASNESGKLRRLPPLLSSHTTAKEPATKQDVVVDSPLDVTQADPDAPRVEGKKAKPVVPPKPKNL</sequence>
<feature type="compositionally biased region" description="Basic and acidic residues" evidence="9">
    <location>
        <begin position="971"/>
        <end position="982"/>
    </location>
</feature>
<dbReference type="Pfam" id="PF22669">
    <property type="entry name" value="Exo_endo_phos2"/>
    <property type="match status" value="1"/>
</dbReference>
<feature type="region of interest" description="Disordered" evidence="9">
    <location>
        <begin position="1053"/>
        <end position="1163"/>
    </location>
</feature>
<feature type="compositionally biased region" description="Polar residues" evidence="9">
    <location>
        <begin position="1029"/>
        <end position="1041"/>
    </location>
</feature>
<comment type="caution">
    <text evidence="11">The sequence shown here is derived from an EMBL/GenBank/DDBJ whole genome shotgun (WGS) entry which is preliminary data.</text>
</comment>
<evidence type="ECO:0000313" key="11">
    <source>
        <dbReference type="EMBL" id="GHJ88944.1"/>
    </source>
</evidence>
<evidence type="ECO:0000256" key="9">
    <source>
        <dbReference type="SAM" id="MobiDB-lite"/>
    </source>
</evidence>
<evidence type="ECO:0000256" key="3">
    <source>
        <dbReference type="ARBA" id="ARBA00009678"/>
    </source>
</evidence>
<evidence type="ECO:0000259" key="10">
    <source>
        <dbReference type="PROSITE" id="PS50275"/>
    </source>
</evidence>
<dbReference type="Proteomes" id="UP000620104">
    <property type="component" value="Unassembled WGS sequence"/>
</dbReference>